<name>A0AAW0FB40_9TRYP</name>
<feature type="compositionally biased region" description="Low complexity" evidence="1">
    <location>
        <begin position="389"/>
        <end position="403"/>
    </location>
</feature>
<feature type="region of interest" description="Disordered" evidence="1">
    <location>
        <begin position="145"/>
        <end position="228"/>
    </location>
</feature>
<feature type="region of interest" description="Disordered" evidence="1">
    <location>
        <begin position="1"/>
        <end position="47"/>
    </location>
</feature>
<feature type="region of interest" description="Disordered" evidence="1">
    <location>
        <begin position="472"/>
        <end position="513"/>
    </location>
</feature>
<feature type="region of interest" description="Disordered" evidence="1">
    <location>
        <begin position="60"/>
        <end position="96"/>
    </location>
</feature>
<feature type="region of interest" description="Disordered" evidence="1">
    <location>
        <begin position="734"/>
        <end position="810"/>
    </location>
</feature>
<evidence type="ECO:0000256" key="1">
    <source>
        <dbReference type="SAM" id="MobiDB-lite"/>
    </source>
</evidence>
<dbReference type="AlphaFoldDB" id="A0AAW0FB40"/>
<accession>A0AAW0FB40</accession>
<feature type="region of interest" description="Disordered" evidence="1">
    <location>
        <begin position="595"/>
        <end position="636"/>
    </location>
</feature>
<feature type="compositionally biased region" description="Low complexity" evidence="1">
    <location>
        <begin position="483"/>
        <end position="513"/>
    </location>
</feature>
<feature type="compositionally biased region" description="Basic and acidic residues" evidence="1">
    <location>
        <begin position="872"/>
        <end position="884"/>
    </location>
</feature>
<protein>
    <submittedName>
        <fullName evidence="2">Uncharacterized protein</fullName>
    </submittedName>
</protein>
<evidence type="ECO:0000313" key="3">
    <source>
        <dbReference type="Proteomes" id="UP001430356"/>
    </source>
</evidence>
<evidence type="ECO:0000313" key="2">
    <source>
        <dbReference type="EMBL" id="KAK7201965.1"/>
    </source>
</evidence>
<feature type="compositionally biased region" description="Basic residues" evidence="1">
    <location>
        <begin position="266"/>
        <end position="277"/>
    </location>
</feature>
<sequence length="918" mass="98314">MLTSSPPGEAHAAVSAAEGESRALPSADVARGGSGPATARRAQPPLLSVALPPTAAITAAEWDVRGHTAPPPPPPEAKADVQHPSLTASRSSANTPSAGGITASVAAAPVNTIPVLQLPCYTCEDAIAPVRTLYTRLFHEAEEREQRHRRAAQQRHLAQQQREKEQCTFRPRVAPTRESAEPAAMAHRRSSSARSPAKDASAVEEAGAREPTPAADDATYERLYRNSTEQAERRARRLQALRDAQEAELQANCTFRPSVSPAASGRRGRSSSARRTRLHEDETGREEEKDGAAGAGAPRRATSASAARRTPSRSWKQFLTAQDEMQATQERHLAELRQRAAEESRPRLYTGVPRSKASRHLRTYLETEKGYKGPIEGWSERFASYMKTKTAQAPATATTDAPPRVNAEDHTVLDDTSPPRTSAEPRRARSNRRTTTAATPHPVFERLFHDGEERVAVRELLQLMRQDREHKELYQPNASRTDAAAAESSGAAAGVATSAGRTPRGGPRRSSSSSAAVAAAAAAAAARTTCSATPEDTAAAIALATGGTAPLERSASHGSGTTPPPTAPLSVFDALYAEQQELQRRREVRHLQAENDAETFTFRPAVSQRSRTLAEERARRQSQSGGSAGESVRERRARAAAEAAALEAASRAQVQFSYSTFAHRQAERDRRRQEELLTVLLNERSGVVGECRFRPALSEVTEAIAGTQCNYAQLIDHPETLRHLDGSGATRLATAATTPSSTNGAGATGARASRDAPWLPHRSSLRRPNGSVTAQSAGSSAPTASQNAAESVVGGEERRGVVHSASPLESQRWRGNGCVMVDAVESAAKPATAPGQQQQQQQQRSPRVRSHDSTPGAFTRNDAGWSSGDLPRVLDDDGTGHKGTDATSMHIAGAASSTYLRQLESELQEALMDWSQCV</sequence>
<comment type="caution">
    <text evidence="2">The sequence shown here is derived from an EMBL/GenBank/DDBJ whole genome shotgun (WGS) entry which is preliminary data.</text>
</comment>
<feature type="region of interest" description="Disordered" evidence="1">
    <location>
        <begin position="827"/>
        <end position="887"/>
    </location>
</feature>
<feature type="compositionally biased region" description="Polar residues" evidence="1">
    <location>
        <begin position="84"/>
        <end position="96"/>
    </location>
</feature>
<dbReference type="EMBL" id="JAECZO010000023">
    <property type="protein sequence ID" value="KAK7201965.1"/>
    <property type="molecule type" value="Genomic_DNA"/>
</dbReference>
<feature type="region of interest" description="Disordered" evidence="1">
    <location>
        <begin position="252"/>
        <end position="314"/>
    </location>
</feature>
<reference evidence="2 3" key="1">
    <citation type="journal article" date="2021" name="MBio">
        <title>A New Model Trypanosomatid, Novymonas esmeraldas: Genomic Perception of Its 'Candidatus Pandoraea novymonadis' Endosymbiont.</title>
        <authorList>
            <person name="Zakharova A."/>
            <person name="Saura A."/>
            <person name="Butenko A."/>
            <person name="Podesvova L."/>
            <person name="Warmusova S."/>
            <person name="Kostygov A.Y."/>
            <person name="Nenarokova A."/>
            <person name="Lukes J."/>
            <person name="Opperdoes F.R."/>
            <person name="Yurchenko V."/>
        </authorList>
    </citation>
    <scope>NUCLEOTIDE SEQUENCE [LARGE SCALE GENOMIC DNA]</scope>
    <source>
        <strain evidence="2 3">E262AT.01</strain>
    </source>
</reference>
<keyword evidence="3" id="KW-1185">Reference proteome</keyword>
<feature type="compositionally biased region" description="Basic and acidic residues" evidence="1">
    <location>
        <begin position="278"/>
        <end position="291"/>
    </location>
</feature>
<dbReference type="Proteomes" id="UP001430356">
    <property type="component" value="Unassembled WGS sequence"/>
</dbReference>
<proteinExistence type="predicted"/>
<feature type="region of interest" description="Disordered" evidence="1">
    <location>
        <begin position="550"/>
        <end position="569"/>
    </location>
</feature>
<feature type="compositionally biased region" description="Polar residues" evidence="1">
    <location>
        <begin position="770"/>
        <end position="789"/>
    </location>
</feature>
<feature type="compositionally biased region" description="Low complexity" evidence="1">
    <location>
        <begin position="295"/>
        <end position="314"/>
    </location>
</feature>
<organism evidence="2 3">
    <name type="scientific">Novymonas esmeraldas</name>
    <dbReference type="NCBI Taxonomy" id="1808958"/>
    <lineage>
        <taxon>Eukaryota</taxon>
        <taxon>Discoba</taxon>
        <taxon>Euglenozoa</taxon>
        <taxon>Kinetoplastea</taxon>
        <taxon>Metakinetoplastina</taxon>
        <taxon>Trypanosomatida</taxon>
        <taxon>Trypanosomatidae</taxon>
        <taxon>Novymonas</taxon>
    </lineage>
</organism>
<feature type="compositionally biased region" description="Polar residues" evidence="1">
    <location>
        <begin position="735"/>
        <end position="745"/>
    </location>
</feature>
<gene>
    <name evidence="2" type="ORF">NESM_000264500</name>
</gene>
<feature type="region of interest" description="Disordered" evidence="1">
    <location>
        <begin position="389"/>
        <end position="447"/>
    </location>
</feature>